<feature type="domain" description="CRISPR type III-associated protein" evidence="2">
    <location>
        <begin position="3"/>
        <end position="91"/>
    </location>
</feature>
<gene>
    <name evidence="3" type="ORF">S01H4_52819</name>
</gene>
<dbReference type="EMBL" id="BART01030216">
    <property type="protein sequence ID" value="GAH15382.1"/>
    <property type="molecule type" value="Genomic_DNA"/>
</dbReference>
<evidence type="ECO:0000259" key="2">
    <source>
        <dbReference type="Pfam" id="PF03787"/>
    </source>
</evidence>
<feature type="non-terminal residue" evidence="3">
    <location>
        <position position="1"/>
    </location>
</feature>
<evidence type="ECO:0000256" key="1">
    <source>
        <dbReference type="ARBA" id="ARBA00023118"/>
    </source>
</evidence>
<organism evidence="3">
    <name type="scientific">marine sediment metagenome</name>
    <dbReference type="NCBI Taxonomy" id="412755"/>
    <lineage>
        <taxon>unclassified sequences</taxon>
        <taxon>metagenomes</taxon>
        <taxon>ecological metagenomes</taxon>
    </lineage>
</organism>
<comment type="caution">
    <text evidence="3">The sequence shown here is derived from an EMBL/GenBank/DDBJ whole genome shotgun (WGS) entry which is preliminary data.</text>
</comment>
<dbReference type="Pfam" id="PF03787">
    <property type="entry name" value="RAMPs"/>
    <property type="match status" value="1"/>
</dbReference>
<accession>X1D593</accession>
<dbReference type="GO" id="GO:0051607">
    <property type="term" value="P:defense response to virus"/>
    <property type="evidence" value="ECO:0007669"/>
    <property type="project" value="UniProtKB-KW"/>
</dbReference>
<keyword evidence="1" id="KW-0051">Antiviral defense</keyword>
<sequence length="172" mass="19763">QIFISDSVPLDISSVAFDISPGISINRRDGTTIQGGLFTLEHINPNSKFNFQLRVNNLPNYLLGILFKVIYLINKGIVLVGGKKRAGLGYISIIIDKIIYKTSDKTSLLDYDDLDNLTIKDFKLEQLNESNIKDYEINIPLSDLKEKSREEFSDILIEYFMEAWDKFVRDKY</sequence>
<dbReference type="InterPro" id="IPR005537">
    <property type="entry name" value="RAMP_III_fam"/>
</dbReference>
<proteinExistence type="predicted"/>
<protein>
    <recommendedName>
        <fullName evidence="2">CRISPR type III-associated protein domain-containing protein</fullName>
    </recommendedName>
</protein>
<dbReference type="AlphaFoldDB" id="X1D593"/>
<reference evidence="3" key="1">
    <citation type="journal article" date="2014" name="Front. Microbiol.">
        <title>High frequency of phylogenetically diverse reductive dehalogenase-homologous genes in deep subseafloor sedimentary metagenomes.</title>
        <authorList>
            <person name="Kawai M."/>
            <person name="Futagami T."/>
            <person name="Toyoda A."/>
            <person name="Takaki Y."/>
            <person name="Nishi S."/>
            <person name="Hori S."/>
            <person name="Arai W."/>
            <person name="Tsubouchi T."/>
            <person name="Morono Y."/>
            <person name="Uchiyama I."/>
            <person name="Ito T."/>
            <person name="Fujiyama A."/>
            <person name="Inagaki F."/>
            <person name="Takami H."/>
        </authorList>
    </citation>
    <scope>NUCLEOTIDE SEQUENCE</scope>
    <source>
        <strain evidence="3">Expedition CK06-06</strain>
    </source>
</reference>
<evidence type="ECO:0000313" key="3">
    <source>
        <dbReference type="EMBL" id="GAH15382.1"/>
    </source>
</evidence>
<name>X1D593_9ZZZZ</name>